<evidence type="ECO:0000313" key="2">
    <source>
        <dbReference type="EMBL" id="CBJ89353.1"/>
    </source>
</evidence>
<proteinExistence type="predicted"/>
<dbReference type="AlphaFoldDB" id="D3V9W5"/>
<keyword evidence="3" id="KW-1185">Reference proteome</keyword>
<name>D3V9W5_XENNA</name>
<reference evidence="2 3" key="1">
    <citation type="journal article" date="2011" name="PLoS ONE">
        <title>The entomopathogenic bacterial endosymbionts xenorhabdus and photorhabdus: convergent lifestyles from divergent genomes.</title>
        <authorList>
            <person name="Chaston J.M."/>
            <person name="Suen G."/>
            <person name="Tucker S.L."/>
            <person name="Andersen A.W."/>
            <person name="Bhasin A."/>
            <person name="Bode E."/>
            <person name="Bode H.B."/>
            <person name="Brachmann A.O."/>
            <person name="Cowles C.E."/>
            <person name="Cowles K.N."/>
            <person name="Darby C."/>
            <person name="de Leon L."/>
            <person name="Drace K."/>
            <person name="Du Z."/>
            <person name="Givaudan A."/>
            <person name="Herbert Tran E.E."/>
            <person name="Jewell K.A."/>
            <person name="Knack J.J."/>
            <person name="Krasomil-Osterfeld K.C."/>
            <person name="Kukor R."/>
            <person name="Lanois A."/>
            <person name="Latreille P."/>
            <person name="Leimgruber N.K."/>
            <person name="Lipke C.M."/>
            <person name="Liu R."/>
            <person name="Lu X."/>
            <person name="Martens E.C."/>
            <person name="Marri P.R."/>
            <person name="Medigue C."/>
            <person name="Menard M.L."/>
            <person name="Miller N.M."/>
            <person name="Morales-Soto N."/>
            <person name="Norton S."/>
            <person name="Ogier J.C."/>
            <person name="Orchard S.S."/>
            <person name="Park D."/>
            <person name="Park Y."/>
            <person name="Qurollo B.A."/>
            <person name="Sugar D.R."/>
            <person name="Richards G.R."/>
            <person name="Rouy Z."/>
            <person name="Slominski B."/>
            <person name="Slominski K."/>
            <person name="Snyder H."/>
            <person name="Tjaden B.C."/>
            <person name="van der Hoeven R."/>
            <person name="Welch R.D."/>
            <person name="Wheeler C."/>
            <person name="Xiang B."/>
            <person name="Barbazuk B."/>
            <person name="Gaudriault S."/>
            <person name="Goodner B."/>
            <person name="Slater S.C."/>
            <person name="Forst S."/>
            <person name="Goldman B.S."/>
            <person name="Goodrich-Blair H."/>
        </authorList>
    </citation>
    <scope>NUCLEOTIDE SEQUENCE [LARGE SCALE GENOMIC DNA]</scope>
    <source>
        <strain evidence="3">ATCC 19061 / DSM 3370 / CCUG 14189 / LMG 1036 / NCIMB 9965 / AN6</strain>
    </source>
</reference>
<dbReference type="HOGENOM" id="CLU_3419343_0_0_6"/>
<dbReference type="EMBL" id="FN667742">
    <property type="protein sequence ID" value="CBJ89353.1"/>
    <property type="molecule type" value="Genomic_DNA"/>
</dbReference>
<accession>D3V9W5</accession>
<dbReference type="KEGG" id="xne:XNC1_1282"/>
<evidence type="ECO:0000313" key="3">
    <source>
        <dbReference type="Proteomes" id="UP000008075"/>
    </source>
</evidence>
<feature type="compositionally biased region" description="Polar residues" evidence="1">
    <location>
        <begin position="9"/>
        <end position="25"/>
    </location>
</feature>
<evidence type="ECO:0000256" key="1">
    <source>
        <dbReference type="SAM" id="MobiDB-lite"/>
    </source>
</evidence>
<feature type="region of interest" description="Disordered" evidence="1">
    <location>
        <begin position="1"/>
        <end position="25"/>
    </location>
</feature>
<dbReference type="Proteomes" id="UP000008075">
    <property type="component" value="Chromosome"/>
</dbReference>
<sequence>MEFIGKTIPTHNTSNTSQNLLLETR</sequence>
<protein>
    <submittedName>
        <fullName evidence="2">Uncharacterized protein</fullName>
    </submittedName>
</protein>
<gene>
    <name evidence="2" type="ordered locus">XNC1_1282</name>
</gene>
<organism evidence="2 3">
    <name type="scientific">Xenorhabdus nematophila (strain ATCC 19061 / DSM 3370 / CCUG 14189 / LMG 1036 / NCIMB 9965 / AN6)</name>
    <dbReference type="NCBI Taxonomy" id="406817"/>
    <lineage>
        <taxon>Bacteria</taxon>
        <taxon>Pseudomonadati</taxon>
        <taxon>Pseudomonadota</taxon>
        <taxon>Gammaproteobacteria</taxon>
        <taxon>Enterobacterales</taxon>
        <taxon>Morganellaceae</taxon>
        <taxon>Xenorhabdus</taxon>
    </lineage>
</organism>